<evidence type="ECO:0000313" key="2">
    <source>
        <dbReference type="EMBL" id="KRO18080.1"/>
    </source>
</evidence>
<dbReference type="PANTHER" id="PTHR30354:SF23">
    <property type="entry name" value="GNTP FAMILY PERMEASE"/>
    <property type="match status" value="1"/>
</dbReference>
<feature type="transmembrane region" description="Helical" evidence="1">
    <location>
        <begin position="179"/>
        <end position="201"/>
    </location>
</feature>
<dbReference type="PANTHER" id="PTHR30354">
    <property type="entry name" value="GNT FAMILY GLUCONATE TRANSPORTER"/>
    <property type="match status" value="1"/>
</dbReference>
<keyword evidence="1" id="KW-1133">Transmembrane helix</keyword>
<feature type="transmembrane region" description="Helical" evidence="1">
    <location>
        <begin position="30"/>
        <end position="50"/>
    </location>
</feature>
<dbReference type="STRING" id="1293598.IV56_GL001877"/>
<feature type="transmembrane region" description="Helical" evidence="1">
    <location>
        <begin position="414"/>
        <end position="436"/>
    </location>
</feature>
<keyword evidence="1" id="KW-0472">Membrane</keyword>
<reference evidence="2 3" key="1">
    <citation type="journal article" date="2015" name="Genome Announc.">
        <title>Expanding the biotechnology potential of lactobacilli through comparative genomics of 213 strains and associated genera.</title>
        <authorList>
            <person name="Sun Z."/>
            <person name="Harris H.M."/>
            <person name="McCann A."/>
            <person name="Guo C."/>
            <person name="Argimon S."/>
            <person name="Zhang W."/>
            <person name="Yang X."/>
            <person name="Jeffery I.B."/>
            <person name="Cooney J.C."/>
            <person name="Kagawa T.F."/>
            <person name="Liu W."/>
            <person name="Song Y."/>
            <person name="Salvetti E."/>
            <person name="Wrobel A."/>
            <person name="Rasinkangas P."/>
            <person name="Parkhill J."/>
            <person name="Rea M.C."/>
            <person name="O'Sullivan O."/>
            <person name="Ritari J."/>
            <person name="Douillard F.P."/>
            <person name="Paul Ross R."/>
            <person name="Yang R."/>
            <person name="Briner A.E."/>
            <person name="Felis G.E."/>
            <person name="de Vos W.M."/>
            <person name="Barrangou R."/>
            <person name="Klaenhammer T.R."/>
            <person name="Caufield P.W."/>
            <person name="Cui Y."/>
            <person name="Zhang H."/>
            <person name="O'Toole P.W."/>
        </authorList>
    </citation>
    <scope>NUCLEOTIDE SEQUENCE [LARGE SCALE GENOMIC DNA]</scope>
    <source>
        <strain evidence="2 3">DSM 24301</strain>
    </source>
</reference>
<dbReference type="PATRIC" id="fig|1293598.4.peg.1953"/>
<comment type="caution">
    <text evidence="2">The sequence shown here is derived from an EMBL/GenBank/DDBJ whole genome shotgun (WGS) entry which is preliminary data.</text>
</comment>
<keyword evidence="3" id="KW-1185">Reference proteome</keyword>
<feature type="transmembrane region" description="Helical" evidence="1">
    <location>
        <begin position="336"/>
        <end position="359"/>
    </location>
</feature>
<dbReference type="GO" id="GO:0005886">
    <property type="term" value="C:plasma membrane"/>
    <property type="evidence" value="ECO:0007669"/>
    <property type="project" value="TreeGrafter"/>
</dbReference>
<keyword evidence="1" id="KW-0812">Transmembrane</keyword>
<name>A0A0R2N100_9LACO</name>
<gene>
    <name evidence="2" type="ORF">IV56_GL001877</name>
</gene>
<feature type="transmembrane region" description="Helical" evidence="1">
    <location>
        <begin position="366"/>
        <end position="388"/>
    </location>
</feature>
<sequence length="440" mass="45215">MYMGSLVLTWWAALIGLAVAIILILKKLNPVYSLLLGAVIGSLIGGANLVQTIDILIKGSQSVMGTVLRVLAAGMLAGVMMESGSADTLARAIVSKFGDRFALFALALATMIITAVGVFIPVAVLIVAPIALEVGKRMNFSKLSLLVALSGGGKAGNIISPNPNTIAAAKGFNVELSQVMIADFIPAVIALIVTVLLATLIRKRGSAVLDADLENLTQAAADDDKKLPSLGASLVTPVLAIVLLLLNPLGSIFHIAALTTINLDAMYVLPFAAVVGALAMGQGKQLSEFARSGIARMTDVVLILIGAGAIGATITSSDLPNQIINLIKASGMSGTLLAPISGILMAAATASTSTGVILATGSFSKAILGFGVNPIAAAAMVHTGGIVIDHLPHGNYFHVTANAMHMDISERSHAIVYESLVGLSATITATVLYGFLHFMF</sequence>
<dbReference type="AlphaFoldDB" id="A0A0R2N100"/>
<feature type="transmembrane region" description="Helical" evidence="1">
    <location>
        <begin position="227"/>
        <end position="246"/>
    </location>
</feature>
<dbReference type="Proteomes" id="UP000050969">
    <property type="component" value="Unassembled WGS sequence"/>
</dbReference>
<dbReference type="GO" id="GO:0015128">
    <property type="term" value="F:gluconate transmembrane transporter activity"/>
    <property type="evidence" value="ECO:0007669"/>
    <property type="project" value="InterPro"/>
</dbReference>
<feature type="transmembrane region" description="Helical" evidence="1">
    <location>
        <begin position="252"/>
        <end position="279"/>
    </location>
</feature>
<feature type="transmembrane region" description="Helical" evidence="1">
    <location>
        <begin position="62"/>
        <end position="81"/>
    </location>
</feature>
<evidence type="ECO:0000256" key="1">
    <source>
        <dbReference type="SAM" id="Phobius"/>
    </source>
</evidence>
<dbReference type="EMBL" id="JQCE01000006">
    <property type="protein sequence ID" value="KRO18080.1"/>
    <property type="molecule type" value="Genomic_DNA"/>
</dbReference>
<protein>
    <submittedName>
        <fullName evidence="2">Gluconate symporter</fullName>
    </submittedName>
</protein>
<evidence type="ECO:0000313" key="3">
    <source>
        <dbReference type="Proteomes" id="UP000050969"/>
    </source>
</evidence>
<feature type="transmembrane region" description="Helical" evidence="1">
    <location>
        <begin position="101"/>
        <end position="128"/>
    </location>
</feature>
<organism evidence="2 3">
    <name type="scientific">Lacticaseibacillus saniviri JCM 17471 = DSM 24301</name>
    <dbReference type="NCBI Taxonomy" id="1293598"/>
    <lineage>
        <taxon>Bacteria</taxon>
        <taxon>Bacillati</taxon>
        <taxon>Bacillota</taxon>
        <taxon>Bacilli</taxon>
        <taxon>Lactobacillales</taxon>
        <taxon>Lactobacillaceae</taxon>
        <taxon>Lacticaseibacillus</taxon>
    </lineage>
</organism>
<dbReference type="InterPro" id="IPR003474">
    <property type="entry name" value="Glcn_transporter"/>
</dbReference>
<accession>A0A0R2N100</accession>
<feature type="transmembrane region" description="Helical" evidence="1">
    <location>
        <begin position="300"/>
        <end position="316"/>
    </location>
</feature>
<dbReference type="Pfam" id="PF02447">
    <property type="entry name" value="GntP_permease"/>
    <property type="match status" value="1"/>
</dbReference>
<proteinExistence type="predicted"/>